<proteinExistence type="predicted"/>
<name>A0AA42C596_9BACT</name>
<dbReference type="Proteomes" id="UP001163821">
    <property type="component" value="Unassembled WGS sequence"/>
</dbReference>
<dbReference type="AlphaFoldDB" id="A0AA42C596"/>
<organism evidence="2 3">
    <name type="scientific">Gaoshiqia sediminis</name>
    <dbReference type="NCBI Taxonomy" id="2986998"/>
    <lineage>
        <taxon>Bacteria</taxon>
        <taxon>Pseudomonadati</taxon>
        <taxon>Bacteroidota</taxon>
        <taxon>Bacteroidia</taxon>
        <taxon>Marinilabiliales</taxon>
        <taxon>Prolixibacteraceae</taxon>
        <taxon>Gaoshiqia</taxon>
    </lineage>
</organism>
<evidence type="ECO:0000313" key="3">
    <source>
        <dbReference type="Proteomes" id="UP001163821"/>
    </source>
</evidence>
<dbReference type="EMBL" id="JAPAAF010000007">
    <property type="protein sequence ID" value="MCW0482583.1"/>
    <property type="molecule type" value="Genomic_DNA"/>
</dbReference>
<keyword evidence="3" id="KW-1185">Reference proteome</keyword>
<gene>
    <name evidence="2" type="ORF">N2K84_07585</name>
</gene>
<dbReference type="Pfam" id="PF11751">
    <property type="entry name" value="PorP_SprF"/>
    <property type="match status" value="1"/>
</dbReference>
<comment type="caution">
    <text evidence="2">The sequence shown here is derived from an EMBL/GenBank/DDBJ whole genome shotgun (WGS) entry which is preliminary data.</text>
</comment>
<dbReference type="InterPro" id="IPR019861">
    <property type="entry name" value="PorP/SprF_Bacteroidetes"/>
</dbReference>
<feature type="chain" id="PRO_5041371995" evidence="1">
    <location>
        <begin position="32"/>
        <end position="299"/>
    </location>
</feature>
<sequence length="299" mass="34378">MRRISFMLFAKAFCVLVSAIIFMVFSAPVHAQDDAYWMGLPTKNPAAIGSPTDWVYGGYFFSNFDHAISGYSGGIDYQISPKIGTLGFNFDREEYDLLRVCQFQMNYAYTFSFFEKGQMSFGAAVGIMDYKNKLSQYGLDLFDPYFSGLDDQVWVHLKSSLGWYFRSDRLDLGMSYSRWDEVKDEINDDSNYYSLEGPGGVFTLLGAYRIHVNGKLRVEPNLVLDFTEGNTDTYAGVFFKYRDRIWAGYSSLDFDDLHSIIAGCDIKGKYRLGYSYNFPKLFDGDYLNYHELILAFRLK</sequence>
<keyword evidence="1" id="KW-0732">Signal</keyword>
<protein>
    <submittedName>
        <fullName evidence="2">Type IX secretion system membrane protein PorP/SprF</fullName>
    </submittedName>
</protein>
<accession>A0AA42C596</accession>
<feature type="signal peptide" evidence="1">
    <location>
        <begin position="1"/>
        <end position="31"/>
    </location>
</feature>
<dbReference type="RefSeq" id="WP_282591188.1">
    <property type="nucleotide sequence ID" value="NZ_JAPAAF010000007.1"/>
</dbReference>
<evidence type="ECO:0000256" key="1">
    <source>
        <dbReference type="SAM" id="SignalP"/>
    </source>
</evidence>
<evidence type="ECO:0000313" key="2">
    <source>
        <dbReference type="EMBL" id="MCW0482583.1"/>
    </source>
</evidence>
<reference evidence="2" key="1">
    <citation type="submission" date="2022-10" db="EMBL/GenBank/DDBJ databases">
        <title>Gaoshiqiia sediminis gen. nov., sp. nov., isolated from coastal sediment.</title>
        <authorList>
            <person name="Yu W.X."/>
            <person name="Mu D.S."/>
            <person name="Du J.Z."/>
            <person name="Liang Y.Q."/>
        </authorList>
    </citation>
    <scope>NUCLEOTIDE SEQUENCE</scope>
    <source>
        <strain evidence="2">A06</strain>
    </source>
</reference>